<dbReference type="AlphaFoldDB" id="A0A9X4QWI8"/>
<gene>
    <name evidence="8" type="ORF">OMP40_34645</name>
</gene>
<dbReference type="InterPro" id="IPR035906">
    <property type="entry name" value="MetI-like_sf"/>
</dbReference>
<evidence type="ECO:0000256" key="1">
    <source>
        <dbReference type="ARBA" id="ARBA00004651"/>
    </source>
</evidence>
<keyword evidence="2" id="KW-0813">Transport</keyword>
<dbReference type="RefSeq" id="WP_277538298.1">
    <property type="nucleotide sequence ID" value="NZ_JAPDIA010000009.1"/>
</dbReference>
<evidence type="ECO:0000256" key="7">
    <source>
        <dbReference type="SAM" id="Phobius"/>
    </source>
</evidence>
<evidence type="ECO:0000256" key="3">
    <source>
        <dbReference type="ARBA" id="ARBA00022475"/>
    </source>
</evidence>
<comment type="subcellular location">
    <subcellularLocation>
        <location evidence="1">Cell membrane</location>
        <topology evidence="1">Multi-pass membrane protein</topology>
    </subcellularLocation>
</comment>
<evidence type="ECO:0000256" key="5">
    <source>
        <dbReference type="ARBA" id="ARBA00022989"/>
    </source>
</evidence>
<dbReference type="Gene3D" id="1.10.3720.10">
    <property type="entry name" value="MetI-like"/>
    <property type="match status" value="1"/>
</dbReference>
<comment type="caution">
    <text evidence="8">The sequence shown here is derived from an EMBL/GenBank/DDBJ whole genome shotgun (WGS) entry which is preliminary data.</text>
</comment>
<evidence type="ECO:0000313" key="9">
    <source>
        <dbReference type="Proteomes" id="UP001153404"/>
    </source>
</evidence>
<sequence>MGLRGNRRFYTAAFLLPGMLVYFVFFILPNLLNLVFGFTDWSIYHLTEIRFNGLDNFKMMLDETILVDSIWHTFYFTIVTVVAGNVLGFLLGVVMNAKLKLQNFYRSAFFYSHDAQLRRRRADF</sequence>
<dbReference type="EMBL" id="JAPDIA010000009">
    <property type="protein sequence ID" value="MDG0813850.1"/>
    <property type="molecule type" value="Genomic_DNA"/>
</dbReference>
<evidence type="ECO:0000256" key="2">
    <source>
        <dbReference type="ARBA" id="ARBA00022448"/>
    </source>
</evidence>
<keyword evidence="4 7" id="KW-0812">Transmembrane</keyword>
<dbReference type="PANTHER" id="PTHR30193:SF37">
    <property type="entry name" value="INNER MEMBRANE ABC TRANSPORTER PERMEASE PROTEIN YCJO"/>
    <property type="match status" value="1"/>
</dbReference>
<organism evidence="8 9">
    <name type="scientific">Cohnella rhizosphaerae</name>
    <dbReference type="NCBI Taxonomy" id="1457232"/>
    <lineage>
        <taxon>Bacteria</taxon>
        <taxon>Bacillati</taxon>
        <taxon>Bacillota</taxon>
        <taxon>Bacilli</taxon>
        <taxon>Bacillales</taxon>
        <taxon>Paenibacillaceae</taxon>
        <taxon>Cohnella</taxon>
    </lineage>
</organism>
<reference evidence="8" key="1">
    <citation type="submission" date="2022-10" db="EMBL/GenBank/DDBJ databases">
        <title>Comparative genomic analysis of Cohnella hashimotonis sp. nov., isolated from the International Space Station.</title>
        <authorList>
            <person name="Simpson A."/>
            <person name="Venkateswaran K."/>
        </authorList>
    </citation>
    <scope>NUCLEOTIDE SEQUENCE</scope>
    <source>
        <strain evidence="8">DSM 28161</strain>
    </source>
</reference>
<evidence type="ECO:0000313" key="8">
    <source>
        <dbReference type="EMBL" id="MDG0813850.1"/>
    </source>
</evidence>
<dbReference type="SUPFAM" id="SSF161098">
    <property type="entry name" value="MetI-like"/>
    <property type="match status" value="1"/>
</dbReference>
<feature type="transmembrane region" description="Helical" evidence="7">
    <location>
        <begin position="74"/>
        <end position="97"/>
    </location>
</feature>
<evidence type="ECO:0000256" key="4">
    <source>
        <dbReference type="ARBA" id="ARBA00022692"/>
    </source>
</evidence>
<dbReference type="PANTHER" id="PTHR30193">
    <property type="entry name" value="ABC TRANSPORTER PERMEASE PROTEIN"/>
    <property type="match status" value="1"/>
</dbReference>
<evidence type="ECO:0008006" key="10">
    <source>
        <dbReference type="Google" id="ProtNLM"/>
    </source>
</evidence>
<dbReference type="InterPro" id="IPR051393">
    <property type="entry name" value="ABC_transporter_permease"/>
</dbReference>
<feature type="transmembrane region" description="Helical" evidence="7">
    <location>
        <begin position="12"/>
        <end position="32"/>
    </location>
</feature>
<name>A0A9X4QWI8_9BACL</name>
<proteinExistence type="predicted"/>
<dbReference type="Proteomes" id="UP001153404">
    <property type="component" value="Unassembled WGS sequence"/>
</dbReference>
<keyword evidence="3" id="KW-1003">Cell membrane</keyword>
<keyword evidence="6 7" id="KW-0472">Membrane</keyword>
<evidence type="ECO:0000256" key="6">
    <source>
        <dbReference type="ARBA" id="ARBA00023136"/>
    </source>
</evidence>
<accession>A0A9X4QWI8</accession>
<protein>
    <recommendedName>
        <fullName evidence="10">Sugar ABC transporter permease</fullName>
    </recommendedName>
</protein>
<keyword evidence="5 7" id="KW-1133">Transmembrane helix</keyword>
<dbReference type="GO" id="GO:0005886">
    <property type="term" value="C:plasma membrane"/>
    <property type="evidence" value="ECO:0007669"/>
    <property type="project" value="UniProtKB-SubCell"/>
</dbReference>
<keyword evidence="9" id="KW-1185">Reference proteome</keyword>